<evidence type="ECO:0000313" key="3">
    <source>
        <dbReference type="Proteomes" id="UP001500063"/>
    </source>
</evidence>
<feature type="compositionally biased region" description="Low complexity" evidence="1">
    <location>
        <begin position="245"/>
        <end position="258"/>
    </location>
</feature>
<feature type="compositionally biased region" description="Basic and acidic residues" evidence="1">
    <location>
        <begin position="92"/>
        <end position="106"/>
    </location>
</feature>
<keyword evidence="3" id="KW-1185">Reference proteome</keyword>
<feature type="compositionally biased region" description="Low complexity" evidence="1">
    <location>
        <begin position="209"/>
        <end position="218"/>
    </location>
</feature>
<protein>
    <submittedName>
        <fullName evidence="2">Uncharacterized protein</fullName>
    </submittedName>
</protein>
<feature type="region of interest" description="Disordered" evidence="1">
    <location>
        <begin position="55"/>
        <end position="272"/>
    </location>
</feature>
<evidence type="ECO:0000256" key="1">
    <source>
        <dbReference type="SAM" id="MobiDB-lite"/>
    </source>
</evidence>
<reference evidence="2 3" key="1">
    <citation type="journal article" date="2019" name="Int. J. Syst. Evol. Microbiol.">
        <title>The Global Catalogue of Microorganisms (GCM) 10K type strain sequencing project: providing services to taxonomists for standard genome sequencing and annotation.</title>
        <authorList>
            <consortium name="The Broad Institute Genomics Platform"/>
            <consortium name="The Broad Institute Genome Sequencing Center for Infectious Disease"/>
            <person name="Wu L."/>
            <person name="Ma J."/>
        </authorList>
    </citation>
    <scope>NUCLEOTIDE SEQUENCE [LARGE SCALE GENOMIC DNA]</scope>
    <source>
        <strain evidence="2 3">JCM 4565</strain>
    </source>
</reference>
<name>A0ABN0XCL4_9ACTN</name>
<feature type="compositionally biased region" description="Low complexity" evidence="1">
    <location>
        <begin position="187"/>
        <end position="201"/>
    </location>
</feature>
<feature type="region of interest" description="Disordered" evidence="1">
    <location>
        <begin position="1"/>
        <end position="27"/>
    </location>
</feature>
<comment type="caution">
    <text evidence="2">The sequence shown here is derived from an EMBL/GenBank/DDBJ whole genome shotgun (WGS) entry which is preliminary data.</text>
</comment>
<feature type="compositionally biased region" description="Pro residues" evidence="1">
    <location>
        <begin position="230"/>
        <end position="244"/>
    </location>
</feature>
<dbReference type="PRINTS" id="PR01217">
    <property type="entry name" value="PRICHEXTENSN"/>
</dbReference>
<accession>A0ABN0XCL4</accession>
<feature type="compositionally biased region" description="Basic and acidic residues" evidence="1">
    <location>
        <begin position="118"/>
        <end position="133"/>
    </location>
</feature>
<dbReference type="EMBL" id="BAAABW010000024">
    <property type="protein sequence ID" value="GAA0360811.1"/>
    <property type="molecule type" value="Genomic_DNA"/>
</dbReference>
<organism evidence="2 3">
    <name type="scientific">Streptomyces blastmyceticus</name>
    <dbReference type="NCBI Taxonomy" id="68180"/>
    <lineage>
        <taxon>Bacteria</taxon>
        <taxon>Bacillati</taxon>
        <taxon>Actinomycetota</taxon>
        <taxon>Actinomycetes</taxon>
        <taxon>Kitasatosporales</taxon>
        <taxon>Streptomycetaceae</taxon>
        <taxon>Streptomyces</taxon>
    </lineage>
</organism>
<evidence type="ECO:0000313" key="2">
    <source>
        <dbReference type="EMBL" id="GAA0360811.1"/>
    </source>
</evidence>
<proteinExistence type="predicted"/>
<feature type="compositionally biased region" description="Low complexity" evidence="1">
    <location>
        <begin position="134"/>
        <end position="143"/>
    </location>
</feature>
<sequence>MPLDETPEGEGVRSGPRHAAPRKPLLARLHMPAGKAVALAAMPTAVLMGMGLTPQLASAKPPLPEPFEGQCATAPDASPEEPGTSASPEPSRSAKKDAAKPKEPTKEPAPATSPSAKPQDKPGAEPDPGRSPDKGGAAKTGPSSAPPPAPPSTSPSPSKSFNPLDPLGLGDKLRDILDGGRKPDGQPSAPKTAAPGPSGSPSAPPSAPAAPKGAGAPSDRARTPSGQPSTEPPTEQPSTAPPSTSPSTPSPGASGSPGALPPCPKGQAVDGNEGHAFPIQPWYLEAEVLTLKGLTYEGIKKITMVNGQQKSVLKFTADALTIKDLHQIVNSNGKEYHVAGPGTDSTLTGGQVTLYTEELKGKLLGLIPSTTSPTSPPPLIPGLKLPIPIFYTNVKLRQGGQFGGTLHIPNLHQYLTDGTYS</sequence>
<feature type="compositionally biased region" description="Pro residues" evidence="1">
    <location>
        <begin position="144"/>
        <end position="154"/>
    </location>
</feature>
<gene>
    <name evidence="2" type="ORF">GCM10010319_42880</name>
</gene>
<feature type="compositionally biased region" description="Basic and acidic residues" evidence="1">
    <location>
        <begin position="171"/>
        <end position="184"/>
    </location>
</feature>
<dbReference type="Proteomes" id="UP001500063">
    <property type="component" value="Unassembled WGS sequence"/>
</dbReference>